<evidence type="ECO:0000313" key="14">
    <source>
        <dbReference type="EMBL" id="MBP3950895.1"/>
    </source>
</evidence>
<dbReference type="EC" id="4.1.1.112" evidence="6"/>
<comment type="cofactor">
    <cofactor evidence="13">
        <name>Mg(2+)</name>
        <dbReference type="ChEBI" id="CHEBI:18420"/>
    </cofactor>
</comment>
<evidence type="ECO:0000313" key="15">
    <source>
        <dbReference type="Proteomes" id="UP000678228"/>
    </source>
</evidence>
<keyword evidence="13" id="KW-0460">Magnesium</keyword>
<evidence type="ECO:0000256" key="2">
    <source>
        <dbReference type="ARBA" id="ARBA00001968"/>
    </source>
</evidence>
<evidence type="ECO:0000256" key="3">
    <source>
        <dbReference type="ARBA" id="ARBA00008621"/>
    </source>
</evidence>
<evidence type="ECO:0000256" key="7">
    <source>
        <dbReference type="ARBA" id="ARBA00016549"/>
    </source>
</evidence>
<comment type="subunit">
    <text evidence="4">Homotrimer.</text>
</comment>
<dbReference type="AlphaFoldDB" id="A0A940WYH3"/>
<evidence type="ECO:0000256" key="4">
    <source>
        <dbReference type="ARBA" id="ARBA00011233"/>
    </source>
</evidence>
<keyword evidence="15" id="KW-1185">Reference proteome</keyword>
<evidence type="ECO:0000256" key="1">
    <source>
        <dbReference type="ARBA" id="ARBA00001342"/>
    </source>
</evidence>
<dbReference type="InterPro" id="IPR005493">
    <property type="entry name" value="RraA/RraA-like"/>
</dbReference>
<dbReference type="GO" id="GO:0008948">
    <property type="term" value="F:oxaloacetate decarboxylase activity"/>
    <property type="evidence" value="ECO:0007669"/>
    <property type="project" value="UniProtKB-EC"/>
</dbReference>
<dbReference type="Pfam" id="PF03737">
    <property type="entry name" value="RraA-like"/>
    <property type="match status" value="1"/>
</dbReference>
<dbReference type="GO" id="GO:0047443">
    <property type="term" value="F:4-hydroxy-4-methyl-2-oxoglutarate aldolase activity"/>
    <property type="evidence" value="ECO:0007669"/>
    <property type="project" value="UniProtKB-EC"/>
</dbReference>
<keyword evidence="13" id="KW-0479">Metal-binding</keyword>
<comment type="similarity">
    <text evidence="3">Belongs to the class II aldolase/RraA-like family.</text>
</comment>
<dbReference type="Gene3D" id="3.50.30.40">
    <property type="entry name" value="Ribonuclease E inhibitor RraA/RraA-like"/>
    <property type="match status" value="1"/>
</dbReference>
<dbReference type="Proteomes" id="UP000678228">
    <property type="component" value="Unassembled WGS sequence"/>
</dbReference>
<gene>
    <name evidence="14" type="ORF">J7W16_07075</name>
</gene>
<comment type="cofactor">
    <cofactor evidence="2">
        <name>a divalent metal cation</name>
        <dbReference type="ChEBI" id="CHEBI:60240"/>
    </cofactor>
</comment>
<comment type="function">
    <text evidence="8">Catalyzes the aldol cleavage of 4-hydroxy-4-methyl-2-oxoglutarate (HMG) into 2 molecules of pyruvate. Also contains a secondary oxaloacetate (OAA) decarboxylase activity due to the common pyruvate enolate transition state formed following C-C bond cleavage in the retro-aldol and decarboxylation reactions.</text>
</comment>
<feature type="binding site" evidence="13">
    <location>
        <position position="119"/>
    </location>
    <ligand>
        <name>substrate</name>
    </ligand>
</feature>
<dbReference type="PANTHER" id="PTHR33254">
    <property type="entry name" value="4-HYDROXY-4-METHYL-2-OXOGLUTARATE ALDOLASE 3-RELATED"/>
    <property type="match status" value="1"/>
</dbReference>
<evidence type="ECO:0000256" key="6">
    <source>
        <dbReference type="ARBA" id="ARBA00012947"/>
    </source>
</evidence>
<dbReference type="EC" id="4.1.3.17" evidence="5"/>
<evidence type="ECO:0000256" key="11">
    <source>
        <dbReference type="ARBA" id="ARBA00032305"/>
    </source>
</evidence>
<evidence type="ECO:0000256" key="9">
    <source>
        <dbReference type="ARBA" id="ARBA00029596"/>
    </source>
</evidence>
<feature type="binding site" evidence="13">
    <location>
        <position position="120"/>
    </location>
    <ligand>
        <name>Mg(2+)</name>
        <dbReference type="ChEBI" id="CHEBI:18420"/>
    </ligand>
</feature>
<evidence type="ECO:0000256" key="10">
    <source>
        <dbReference type="ARBA" id="ARBA00030169"/>
    </source>
</evidence>
<dbReference type="SUPFAM" id="SSF89562">
    <property type="entry name" value="RraA-like"/>
    <property type="match status" value="1"/>
</dbReference>
<dbReference type="GO" id="GO:0046872">
    <property type="term" value="F:metal ion binding"/>
    <property type="evidence" value="ECO:0007669"/>
    <property type="project" value="UniProtKB-KW"/>
</dbReference>
<comment type="caution">
    <text evidence="14">The sequence shown here is derived from an EMBL/GenBank/DDBJ whole genome shotgun (WGS) entry which is preliminary data.</text>
</comment>
<sequence>MSNLGYRVIENIKRPSEELMKGFERLQVANIDDSMNRMGAINESIHQMNGRNVLGPAFTVKVPSGDNLMIFLAIEKAKPGDIIVIDGDGNMERALVGEMLAKFAQSKKIGGFVINGCIRDYDVVHKMEIPIFAKGRTPNGPFRNGPGEINTPISIGRKVIFPGDIIIGDSDGVIVVRPEDAKDLQKKAIEIEQKEAAIIDRIEAGNGMDIEWIYKKLEAENCEIIKGE</sequence>
<evidence type="ECO:0000256" key="12">
    <source>
        <dbReference type="ARBA" id="ARBA00047973"/>
    </source>
</evidence>
<protein>
    <recommendedName>
        <fullName evidence="7">Putative 4-hydroxy-4-methyl-2-oxoglutarate aldolase</fullName>
        <ecNumber evidence="6">4.1.1.112</ecNumber>
        <ecNumber evidence="5">4.1.3.17</ecNumber>
    </recommendedName>
    <alternativeName>
        <fullName evidence="11">Oxaloacetate decarboxylase</fullName>
    </alternativeName>
    <alternativeName>
        <fullName evidence="9">Regulator of ribonuclease activity homolog</fullName>
    </alternativeName>
    <alternativeName>
        <fullName evidence="10">RraA-like protein</fullName>
    </alternativeName>
</protein>
<dbReference type="RefSeq" id="WP_210596568.1">
    <property type="nucleotide sequence ID" value="NZ_JAGKSQ010000002.1"/>
</dbReference>
<dbReference type="PANTHER" id="PTHR33254:SF4">
    <property type="entry name" value="4-HYDROXY-4-METHYL-2-OXOGLUTARATE ALDOLASE 3-RELATED"/>
    <property type="match status" value="1"/>
</dbReference>
<evidence type="ECO:0000256" key="8">
    <source>
        <dbReference type="ARBA" id="ARBA00025046"/>
    </source>
</evidence>
<name>A0A940WYH3_9BACI</name>
<feature type="binding site" evidence="13">
    <location>
        <begin position="97"/>
        <end position="100"/>
    </location>
    <ligand>
        <name>substrate</name>
    </ligand>
</feature>
<comment type="catalytic activity">
    <reaction evidence="1">
        <text>4-hydroxy-4-methyl-2-oxoglutarate = 2 pyruvate</text>
        <dbReference type="Rhea" id="RHEA:22748"/>
        <dbReference type="ChEBI" id="CHEBI:15361"/>
        <dbReference type="ChEBI" id="CHEBI:58276"/>
        <dbReference type="EC" id="4.1.3.17"/>
    </reaction>
</comment>
<evidence type="ECO:0000256" key="5">
    <source>
        <dbReference type="ARBA" id="ARBA00012213"/>
    </source>
</evidence>
<dbReference type="CDD" id="cd16841">
    <property type="entry name" value="RraA_family"/>
    <property type="match status" value="1"/>
</dbReference>
<evidence type="ECO:0000256" key="13">
    <source>
        <dbReference type="PIRSR" id="PIRSR605493-1"/>
    </source>
</evidence>
<proteinExistence type="inferred from homology"/>
<comment type="catalytic activity">
    <reaction evidence="12">
        <text>oxaloacetate + H(+) = pyruvate + CO2</text>
        <dbReference type="Rhea" id="RHEA:15641"/>
        <dbReference type="ChEBI" id="CHEBI:15361"/>
        <dbReference type="ChEBI" id="CHEBI:15378"/>
        <dbReference type="ChEBI" id="CHEBI:16452"/>
        <dbReference type="ChEBI" id="CHEBI:16526"/>
        <dbReference type="EC" id="4.1.1.112"/>
    </reaction>
</comment>
<dbReference type="EMBL" id="JAGKSQ010000002">
    <property type="protein sequence ID" value="MBP3950895.1"/>
    <property type="molecule type" value="Genomic_DNA"/>
</dbReference>
<dbReference type="InterPro" id="IPR036704">
    <property type="entry name" value="RraA/RraA-like_sf"/>
</dbReference>
<dbReference type="NCBIfam" id="NF004850">
    <property type="entry name" value="PRK06201.1"/>
    <property type="match status" value="1"/>
</dbReference>
<organism evidence="14 15">
    <name type="scientific">Halalkalibacter suaedae</name>
    <dbReference type="NCBI Taxonomy" id="2822140"/>
    <lineage>
        <taxon>Bacteria</taxon>
        <taxon>Bacillati</taxon>
        <taxon>Bacillota</taxon>
        <taxon>Bacilli</taxon>
        <taxon>Bacillales</taxon>
        <taxon>Bacillaceae</taxon>
        <taxon>Halalkalibacter</taxon>
    </lineage>
</organism>
<accession>A0A940WYH3</accession>
<reference evidence="14" key="1">
    <citation type="submission" date="2021-03" db="EMBL/GenBank/DDBJ databases">
        <title>Bacillus suaedae sp. nov., isolated from Suaeda aralocaspica.</title>
        <authorList>
            <person name="Lei R.F.R."/>
        </authorList>
    </citation>
    <scope>NUCLEOTIDE SEQUENCE</scope>
    <source>
        <strain evidence="14">YZJH907-2</strain>
    </source>
</reference>